<dbReference type="EMBL" id="JBDIME010000039">
    <property type="protein sequence ID" value="MEN2793116.1"/>
    <property type="molecule type" value="Genomic_DNA"/>
</dbReference>
<dbReference type="InterPro" id="IPR020846">
    <property type="entry name" value="MFS_dom"/>
</dbReference>
<evidence type="ECO:0000256" key="3">
    <source>
        <dbReference type="ARBA" id="ARBA00022692"/>
    </source>
</evidence>
<evidence type="ECO:0000259" key="7">
    <source>
        <dbReference type="PROSITE" id="PS50850"/>
    </source>
</evidence>
<protein>
    <submittedName>
        <fullName evidence="8">MFS transporter</fullName>
    </submittedName>
</protein>
<proteinExistence type="predicted"/>
<dbReference type="InterPro" id="IPR011701">
    <property type="entry name" value="MFS"/>
</dbReference>
<gene>
    <name evidence="8" type="ORF">ABC974_26055</name>
</gene>
<feature type="domain" description="Major facilitator superfamily (MFS) profile" evidence="7">
    <location>
        <begin position="1"/>
        <end position="370"/>
    </location>
</feature>
<comment type="caution">
    <text evidence="8">The sequence shown here is derived from an EMBL/GenBank/DDBJ whole genome shotgun (WGS) entry which is preliminary data.</text>
</comment>
<feature type="transmembrane region" description="Helical" evidence="6">
    <location>
        <begin position="32"/>
        <end position="54"/>
    </location>
</feature>
<reference evidence="8 9" key="1">
    <citation type="submission" date="2024-05" db="EMBL/GenBank/DDBJ databases">
        <authorList>
            <person name="Liu Q."/>
            <person name="Xin Y.-H."/>
        </authorList>
    </citation>
    <scope>NUCLEOTIDE SEQUENCE [LARGE SCALE GENOMIC DNA]</scope>
    <source>
        <strain evidence="8 9">CGMCC 1.10181</strain>
    </source>
</reference>
<keyword evidence="9" id="KW-1185">Reference proteome</keyword>
<feature type="transmembrane region" description="Helical" evidence="6">
    <location>
        <begin position="61"/>
        <end position="79"/>
    </location>
</feature>
<feature type="transmembrane region" description="Helical" evidence="6">
    <location>
        <begin position="118"/>
        <end position="137"/>
    </location>
</feature>
<dbReference type="InterPro" id="IPR050189">
    <property type="entry name" value="MFS_Efflux_Transporters"/>
</dbReference>
<dbReference type="SUPFAM" id="SSF103473">
    <property type="entry name" value="MFS general substrate transporter"/>
    <property type="match status" value="1"/>
</dbReference>
<keyword evidence="2" id="KW-1003">Cell membrane</keyword>
<sequence>MFVTIGLFSPGLVLPQIASAFAGTSQAPLLTEMIGAIAGFAFALAAPFCGVLTGRLGCRRVILPALLVFALVGSLPALLDNLWLIVASRFVLGVATAAIFTGALAGIGALAAAEQARLFGWFAAVGGVAAILLFPIVGQLGHMGWRPAFLVHLSSLAFVPLVLAIPVTLGRRTTARTSVSDRPRQPAFNIAMAGVLIVAGLTGMSMMLSPIYAPIYLASLGITDTRLASIPLTIGAVAAVLGSFAYGPVNRRIGIMGVFILGTAAMGVALGIAGITRDIYVFTAAIAGMSAMVALLSPNLNAAAVAFSRPERTAQAIGLANGVMFGAQLLFPFVAAWTRALVGLSGVFLVFGIAAAAVALLAGVRRLTAPRPAVDR</sequence>
<name>A0ABU9YBD4_9SPHN</name>
<dbReference type="RefSeq" id="WP_343890245.1">
    <property type="nucleotide sequence ID" value="NZ_BAAAEH010000031.1"/>
</dbReference>
<keyword evidence="4 6" id="KW-1133">Transmembrane helix</keyword>
<feature type="transmembrane region" description="Helical" evidence="6">
    <location>
        <begin position="316"/>
        <end position="335"/>
    </location>
</feature>
<evidence type="ECO:0000313" key="9">
    <source>
        <dbReference type="Proteomes" id="UP001419910"/>
    </source>
</evidence>
<evidence type="ECO:0000256" key="2">
    <source>
        <dbReference type="ARBA" id="ARBA00022475"/>
    </source>
</evidence>
<feature type="transmembrane region" description="Helical" evidence="6">
    <location>
        <begin position="253"/>
        <end position="273"/>
    </location>
</feature>
<evidence type="ECO:0000256" key="5">
    <source>
        <dbReference type="ARBA" id="ARBA00023136"/>
    </source>
</evidence>
<feature type="transmembrane region" description="Helical" evidence="6">
    <location>
        <begin position="190"/>
        <end position="215"/>
    </location>
</feature>
<dbReference type="PROSITE" id="PS50850">
    <property type="entry name" value="MFS"/>
    <property type="match status" value="1"/>
</dbReference>
<dbReference type="InterPro" id="IPR036259">
    <property type="entry name" value="MFS_trans_sf"/>
</dbReference>
<comment type="subcellular location">
    <subcellularLocation>
        <location evidence="1">Cell membrane</location>
        <topology evidence="1">Multi-pass membrane protein</topology>
    </subcellularLocation>
</comment>
<evidence type="ECO:0000256" key="4">
    <source>
        <dbReference type="ARBA" id="ARBA00022989"/>
    </source>
</evidence>
<organism evidence="8 9">
    <name type="scientific">Sphingomonas oligophenolica</name>
    <dbReference type="NCBI Taxonomy" id="301154"/>
    <lineage>
        <taxon>Bacteria</taxon>
        <taxon>Pseudomonadati</taxon>
        <taxon>Pseudomonadota</taxon>
        <taxon>Alphaproteobacteria</taxon>
        <taxon>Sphingomonadales</taxon>
        <taxon>Sphingomonadaceae</taxon>
        <taxon>Sphingomonas</taxon>
    </lineage>
</organism>
<feature type="transmembrane region" description="Helical" evidence="6">
    <location>
        <begin position="341"/>
        <end position="362"/>
    </location>
</feature>
<feature type="transmembrane region" description="Helical" evidence="6">
    <location>
        <begin position="279"/>
        <end position="296"/>
    </location>
</feature>
<keyword evidence="5 6" id="KW-0472">Membrane</keyword>
<evidence type="ECO:0000256" key="6">
    <source>
        <dbReference type="SAM" id="Phobius"/>
    </source>
</evidence>
<dbReference type="Gene3D" id="1.20.1250.20">
    <property type="entry name" value="MFS general substrate transporter like domains"/>
    <property type="match status" value="1"/>
</dbReference>
<feature type="transmembrane region" description="Helical" evidence="6">
    <location>
        <begin position="227"/>
        <end position="246"/>
    </location>
</feature>
<dbReference type="Pfam" id="PF07690">
    <property type="entry name" value="MFS_1"/>
    <property type="match status" value="1"/>
</dbReference>
<keyword evidence="3 6" id="KW-0812">Transmembrane</keyword>
<evidence type="ECO:0000256" key="1">
    <source>
        <dbReference type="ARBA" id="ARBA00004651"/>
    </source>
</evidence>
<dbReference type="PANTHER" id="PTHR43124:SF3">
    <property type="entry name" value="CHLORAMPHENICOL EFFLUX PUMP RV0191"/>
    <property type="match status" value="1"/>
</dbReference>
<evidence type="ECO:0000313" key="8">
    <source>
        <dbReference type="EMBL" id="MEN2793116.1"/>
    </source>
</evidence>
<feature type="transmembrane region" description="Helical" evidence="6">
    <location>
        <begin position="91"/>
        <end position="111"/>
    </location>
</feature>
<accession>A0ABU9YBD4</accession>
<feature type="transmembrane region" description="Helical" evidence="6">
    <location>
        <begin position="149"/>
        <end position="169"/>
    </location>
</feature>
<dbReference type="Proteomes" id="UP001419910">
    <property type="component" value="Unassembled WGS sequence"/>
</dbReference>
<dbReference type="PANTHER" id="PTHR43124">
    <property type="entry name" value="PURINE EFFLUX PUMP PBUE"/>
    <property type="match status" value="1"/>
</dbReference>